<evidence type="ECO:0000313" key="1">
    <source>
        <dbReference type="EMBL" id="TQV65672.1"/>
    </source>
</evidence>
<dbReference type="SUPFAM" id="SSF53335">
    <property type="entry name" value="S-adenosyl-L-methionine-dependent methyltransferases"/>
    <property type="match status" value="1"/>
</dbReference>
<protein>
    <submittedName>
        <fullName evidence="1">Uncharacterized protein</fullName>
    </submittedName>
</protein>
<dbReference type="Gene3D" id="3.40.50.150">
    <property type="entry name" value="Vaccinia Virus protein VP39"/>
    <property type="match status" value="1"/>
</dbReference>
<evidence type="ECO:0000313" key="2">
    <source>
        <dbReference type="Proteomes" id="UP000315816"/>
    </source>
</evidence>
<proteinExistence type="predicted"/>
<comment type="caution">
    <text evidence="1">The sequence shown here is derived from an EMBL/GenBank/DDBJ whole genome shotgun (WGS) entry which is preliminary data.</text>
</comment>
<sequence length="279" mass="31439">MTDPTVFEQTPWKTLDPAVLEQAKKVPTMLAPEEQQFYAWATSEWMQGDGAVVDLGCFAGGSTARLAAGHQRAGHPGLIHAYDRFHASELTKNQILYAQGIAPFDGEEILDLTIDLLTPWTERIALYPGNIEDQVWEDGAIEVLAMDASKTIPTMDQMAHMFFPSLIPRRSLVIQQDYLFWRLPWIPIQMELLADYFTPVACVQKHTVVFLNTEKLDADALETLRVSALAPEDRITTLIRARERLEEAGFPVSKRMTRQIAVLQKHPNASRATHFPSPQ</sequence>
<accession>A0A545SL40</accession>
<dbReference type="OrthoDB" id="7873666at2"/>
<reference evidence="1 2" key="1">
    <citation type="submission" date="2019-06" db="EMBL/GenBank/DDBJ databases">
        <title>A novel species of marine bacteria.</title>
        <authorList>
            <person name="Wang Y."/>
        </authorList>
    </citation>
    <scope>NUCLEOTIDE SEQUENCE [LARGE SCALE GENOMIC DNA]</scope>
    <source>
        <strain evidence="1 2">MA1-10</strain>
    </source>
</reference>
<keyword evidence="2" id="KW-1185">Reference proteome</keyword>
<name>A0A545SL40_9RHOB</name>
<gene>
    <name evidence="1" type="ORF">FIL88_16340</name>
</gene>
<dbReference type="InterPro" id="IPR029063">
    <property type="entry name" value="SAM-dependent_MTases_sf"/>
</dbReference>
<dbReference type="RefSeq" id="WP_142854946.1">
    <property type="nucleotide sequence ID" value="NZ_FXWW01000013.1"/>
</dbReference>
<dbReference type="Proteomes" id="UP000315816">
    <property type="component" value="Unassembled WGS sequence"/>
</dbReference>
<dbReference type="AlphaFoldDB" id="A0A545SL40"/>
<dbReference type="EMBL" id="VICH01000019">
    <property type="protein sequence ID" value="TQV65672.1"/>
    <property type="molecule type" value="Genomic_DNA"/>
</dbReference>
<organism evidence="1 2">
    <name type="scientific">Aliiroseovarius halocynthiae</name>
    <dbReference type="NCBI Taxonomy" id="985055"/>
    <lineage>
        <taxon>Bacteria</taxon>
        <taxon>Pseudomonadati</taxon>
        <taxon>Pseudomonadota</taxon>
        <taxon>Alphaproteobacteria</taxon>
        <taxon>Rhodobacterales</taxon>
        <taxon>Paracoccaceae</taxon>
        <taxon>Aliiroseovarius</taxon>
    </lineage>
</organism>